<dbReference type="SUPFAM" id="SSF50341">
    <property type="entry name" value="CheW-like"/>
    <property type="match status" value="1"/>
</dbReference>
<evidence type="ECO:0000259" key="11">
    <source>
        <dbReference type="PROSITE" id="PS50851"/>
    </source>
</evidence>
<dbReference type="Gene3D" id="1.10.287.560">
    <property type="entry name" value="Histidine kinase CheA-like, homodimeric domain"/>
    <property type="match status" value="1"/>
</dbReference>
<evidence type="ECO:0000256" key="5">
    <source>
        <dbReference type="ARBA" id="ARBA00022679"/>
    </source>
</evidence>
<dbReference type="InterPro" id="IPR036890">
    <property type="entry name" value="HATPase_C_sf"/>
</dbReference>
<dbReference type="EMBL" id="VWPK01000038">
    <property type="protein sequence ID" value="KAA5610104.1"/>
    <property type="molecule type" value="Genomic_DNA"/>
</dbReference>
<dbReference type="Proteomes" id="UP000325255">
    <property type="component" value="Unassembled WGS sequence"/>
</dbReference>
<dbReference type="InterPro" id="IPR036061">
    <property type="entry name" value="CheW-like_dom_sf"/>
</dbReference>
<dbReference type="Gene3D" id="2.30.30.40">
    <property type="entry name" value="SH3 Domains"/>
    <property type="match status" value="1"/>
</dbReference>
<dbReference type="SMART" id="SM01231">
    <property type="entry name" value="H-kinase_dim"/>
    <property type="match status" value="1"/>
</dbReference>
<dbReference type="PANTHER" id="PTHR43395:SF1">
    <property type="entry name" value="CHEMOTAXIS PROTEIN CHEA"/>
    <property type="match status" value="1"/>
</dbReference>
<dbReference type="SMART" id="SM00073">
    <property type="entry name" value="HPT"/>
    <property type="match status" value="1"/>
</dbReference>
<feature type="modified residue" description="Phosphohistidine" evidence="9">
    <location>
        <position position="44"/>
    </location>
</feature>
<keyword evidence="5" id="KW-0808">Transferase</keyword>
<protein>
    <recommendedName>
        <fullName evidence="3">Chemotaxis protein CheA</fullName>
        <ecNumber evidence="2">2.7.13.3</ecNumber>
    </recommendedName>
</protein>
<dbReference type="Pfam" id="PF01627">
    <property type="entry name" value="Hpt"/>
    <property type="match status" value="1"/>
</dbReference>
<dbReference type="PROSITE" id="PS50894">
    <property type="entry name" value="HPT"/>
    <property type="match status" value="1"/>
</dbReference>
<keyword evidence="7" id="KW-0902">Two-component regulatory system</keyword>
<comment type="function">
    <text evidence="8">Involved in the transmission of sensory signals from the chemoreceptors to the flagellar motors. CheA is autophosphorylated; it can transfer its phosphate group to either CheB or CheY.</text>
</comment>
<proteinExistence type="predicted"/>
<dbReference type="Gene3D" id="1.20.120.160">
    <property type="entry name" value="HPT domain"/>
    <property type="match status" value="1"/>
</dbReference>
<evidence type="ECO:0000256" key="3">
    <source>
        <dbReference type="ARBA" id="ARBA00021495"/>
    </source>
</evidence>
<dbReference type="InterPro" id="IPR051315">
    <property type="entry name" value="Bact_Chemotaxis_CheA"/>
</dbReference>
<evidence type="ECO:0000256" key="9">
    <source>
        <dbReference type="PROSITE-ProRule" id="PRU00110"/>
    </source>
</evidence>
<evidence type="ECO:0000259" key="10">
    <source>
        <dbReference type="PROSITE" id="PS50109"/>
    </source>
</evidence>
<dbReference type="InterPro" id="IPR004105">
    <property type="entry name" value="CheA-like_dim"/>
</dbReference>
<evidence type="ECO:0000259" key="12">
    <source>
        <dbReference type="PROSITE" id="PS50894"/>
    </source>
</evidence>
<dbReference type="InterPro" id="IPR003594">
    <property type="entry name" value="HATPase_dom"/>
</dbReference>
<dbReference type="CDD" id="cd00088">
    <property type="entry name" value="HPT"/>
    <property type="match status" value="1"/>
</dbReference>
<dbReference type="InterPro" id="IPR004358">
    <property type="entry name" value="Sig_transdc_His_kin-like_C"/>
</dbReference>
<dbReference type="RefSeq" id="WP_150042846.1">
    <property type="nucleotide sequence ID" value="NZ_OW485601.1"/>
</dbReference>
<dbReference type="SMART" id="SM00387">
    <property type="entry name" value="HATPase_c"/>
    <property type="match status" value="1"/>
</dbReference>
<comment type="catalytic activity">
    <reaction evidence="1">
        <text>ATP + protein L-histidine = ADP + protein N-phospho-L-histidine.</text>
        <dbReference type="EC" id="2.7.13.3"/>
    </reaction>
</comment>
<organism evidence="13 14">
    <name type="scientific">Rhodovastum atsumiense</name>
    <dbReference type="NCBI Taxonomy" id="504468"/>
    <lineage>
        <taxon>Bacteria</taxon>
        <taxon>Pseudomonadati</taxon>
        <taxon>Pseudomonadota</taxon>
        <taxon>Alphaproteobacteria</taxon>
        <taxon>Acetobacterales</taxon>
        <taxon>Acetobacteraceae</taxon>
        <taxon>Rhodovastum</taxon>
    </lineage>
</organism>
<feature type="domain" description="HPt" evidence="12">
    <location>
        <begin position="1"/>
        <end position="101"/>
    </location>
</feature>
<dbReference type="PROSITE" id="PS50851">
    <property type="entry name" value="CHEW"/>
    <property type="match status" value="1"/>
</dbReference>
<dbReference type="FunFam" id="3.30.565.10:FF:000016">
    <property type="entry name" value="Chemotaxis protein CheA, putative"/>
    <property type="match status" value="1"/>
</dbReference>
<keyword evidence="6" id="KW-0418">Kinase</keyword>
<reference evidence="13 14" key="1">
    <citation type="submission" date="2019-09" db="EMBL/GenBank/DDBJ databases">
        <title>Genome sequence of Rhodovastum atsumiense, a diverse member of the Acetobacteraceae family of non-sulfur purple photosynthetic bacteria.</title>
        <authorList>
            <person name="Meyer T."/>
            <person name="Kyndt J."/>
        </authorList>
    </citation>
    <scope>NUCLEOTIDE SEQUENCE [LARGE SCALE GENOMIC DNA]</scope>
    <source>
        <strain evidence="13 14">DSM 21279</strain>
    </source>
</reference>
<dbReference type="Pfam" id="PF02518">
    <property type="entry name" value="HATPase_c"/>
    <property type="match status" value="1"/>
</dbReference>
<dbReference type="PROSITE" id="PS50109">
    <property type="entry name" value="HIS_KIN"/>
    <property type="match status" value="1"/>
</dbReference>
<evidence type="ECO:0000256" key="1">
    <source>
        <dbReference type="ARBA" id="ARBA00000085"/>
    </source>
</evidence>
<evidence type="ECO:0000256" key="6">
    <source>
        <dbReference type="ARBA" id="ARBA00022777"/>
    </source>
</evidence>
<dbReference type="SUPFAM" id="SSF47226">
    <property type="entry name" value="Histidine-containing phosphotransfer domain, HPT domain"/>
    <property type="match status" value="1"/>
</dbReference>
<gene>
    <name evidence="13" type="ORF">F1189_21045</name>
</gene>
<dbReference type="InterPro" id="IPR002545">
    <property type="entry name" value="CheW-lke_dom"/>
</dbReference>
<dbReference type="GO" id="GO:0006935">
    <property type="term" value="P:chemotaxis"/>
    <property type="evidence" value="ECO:0007669"/>
    <property type="project" value="InterPro"/>
</dbReference>
<dbReference type="InterPro" id="IPR037006">
    <property type="entry name" value="CheA-like_homodim_sf"/>
</dbReference>
<comment type="caution">
    <text evidence="13">The sequence shown here is derived from an EMBL/GenBank/DDBJ whole genome shotgun (WGS) entry which is preliminary data.</text>
</comment>
<feature type="domain" description="Histidine kinase" evidence="10">
    <location>
        <begin position="387"/>
        <end position="632"/>
    </location>
</feature>
<dbReference type="PRINTS" id="PR00344">
    <property type="entry name" value="BCTRLSENSOR"/>
</dbReference>
<dbReference type="InterPro" id="IPR005467">
    <property type="entry name" value="His_kinase_dom"/>
</dbReference>
<dbReference type="SUPFAM" id="SSF55874">
    <property type="entry name" value="ATPase domain of HSP90 chaperone/DNA topoisomerase II/histidine kinase"/>
    <property type="match status" value="1"/>
</dbReference>
<dbReference type="GO" id="GO:0005737">
    <property type="term" value="C:cytoplasm"/>
    <property type="evidence" value="ECO:0007669"/>
    <property type="project" value="InterPro"/>
</dbReference>
<keyword evidence="14" id="KW-1185">Reference proteome</keyword>
<sequence length="765" mass="81483">MNPLLEQFLIEGRDLLDAAGAALLDLERAHADAAAMNSLFRAVHTLKGTSGLFEMAPLTSLVHAGEDLLAQLRSTGRPITPAMVDLLLAAFDLTRTWLEAIERSGGDLPAEAAEVAATRAQAIRALMDGGDGPAAASAGGTAAPHAPPAWVATLPPAELATAEAAARAVDRDLVAVEYCPDAQCFFRGEDPLNLVRQVPELVALQVLPPPAWPALAEMDAFASALSFRLLCTAPREDVQHLFRYCEDVAISAFAPSQAPQPDAGVVTEVLASQLHLLDVSCEPECLPGRASAIGMLLRRVMTHLGRALDEATLGSAVRQTAEGHPEALAALLREVRAPAAPPPLPPLAAAAAAGGTAVAADPAEAPAPSPELRSAPVTLRVDQSKIDVLMNLVGELIVAKNSLSYLARKAEAGASARDLARDIKDQQAVVHRLAEEMQSAVMAIRMLPVNHVFQRFPRLVRDLSRRLGKQVDVVLEGEETEADKNMIEALSDPLLHMIRNSLDHGLESAEERMVAGKKPHGTLRLAAEQQNETIVVTVSDDGRGIDPKRVRRKAVERGLLDDAAAEAMPDEEALRLVFRAGFSTSEQVSDLSGRGVGMDVVRSTVEKVGGWVDLSSKPGQGTTVRMTLPLTMAVTRIMTIECAGHLFGIPMNTVVESVRLPASAVHCIRGQEAFVLRDRIVPLLRLDHLLELPVAPQAAAREDDPVLVLRAGQATVGLVIDAFRERMEAIVRPLEGMLSGLRGFVGTTLLGDGRVLLILDVAELV</sequence>
<dbReference type="SUPFAM" id="SSF47384">
    <property type="entry name" value="Homodimeric domain of signal transducing histidine kinase"/>
    <property type="match status" value="1"/>
</dbReference>
<evidence type="ECO:0000313" key="14">
    <source>
        <dbReference type="Proteomes" id="UP000325255"/>
    </source>
</evidence>
<dbReference type="EC" id="2.7.13.3" evidence="2"/>
<evidence type="ECO:0000256" key="2">
    <source>
        <dbReference type="ARBA" id="ARBA00012438"/>
    </source>
</evidence>
<dbReference type="Gene3D" id="3.30.565.10">
    <property type="entry name" value="Histidine kinase-like ATPase, C-terminal domain"/>
    <property type="match status" value="1"/>
</dbReference>
<dbReference type="CDD" id="cd16916">
    <property type="entry name" value="HATPase_CheA-like"/>
    <property type="match status" value="1"/>
</dbReference>
<accession>A0A5M6IPA0</accession>
<dbReference type="AlphaFoldDB" id="A0A5M6IPA0"/>
<dbReference type="GO" id="GO:0000155">
    <property type="term" value="F:phosphorelay sensor kinase activity"/>
    <property type="evidence" value="ECO:0007669"/>
    <property type="project" value="InterPro"/>
</dbReference>
<dbReference type="InterPro" id="IPR036641">
    <property type="entry name" value="HPT_dom_sf"/>
</dbReference>
<name>A0A5M6IPA0_9PROT</name>
<evidence type="ECO:0000256" key="4">
    <source>
        <dbReference type="ARBA" id="ARBA00022553"/>
    </source>
</evidence>
<dbReference type="InterPro" id="IPR008207">
    <property type="entry name" value="Sig_transdc_His_kin_Hpt_dom"/>
</dbReference>
<feature type="domain" description="CheW-like" evidence="11">
    <location>
        <begin position="634"/>
        <end position="765"/>
    </location>
</feature>
<dbReference type="Pfam" id="PF02895">
    <property type="entry name" value="H-kinase_dim"/>
    <property type="match status" value="1"/>
</dbReference>
<dbReference type="Pfam" id="PF01584">
    <property type="entry name" value="CheW"/>
    <property type="match status" value="1"/>
</dbReference>
<dbReference type="SMART" id="SM00260">
    <property type="entry name" value="CheW"/>
    <property type="match status" value="1"/>
</dbReference>
<evidence type="ECO:0000313" key="13">
    <source>
        <dbReference type="EMBL" id="KAA5610104.1"/>
    </source>
</evidence>
<dbReference type="PANTHER" id="PTHR43395">
    <property type="entry name" value="SENSOR HISTIDINE KINASE CHEA"/>
    <property type="match status" value="1"/>
</dbReference>
<evidence type="ECO:0000256" key="7">
    <source>
        <dbReference type="ARBA" id="ARBA00023012"/>
    </source>
</evidence>
<dbReference type="InterPro" id="IPR036097">
    <property type="entry name" value="HisK_dim/P_sf"/>
</dbReference>
<dbReference type="OrthoDB" id="9803176at2"/>
<evidence type="ECO:0000256" key="8">
    <source>
        <dbReference type="ARBA" id="ARBA00035100"/>
    </source>
</evidence>
<keyword evidence="4 9" id="KW-0597">Phosphoprotein</keyword>